<sequence length="198" mass="20864">MTLLAAALLAVATLAPADAADAPECASLDTCIAWFDANAQRLAGDGERLCELAQAQLPRFGQSARRALFERLDAAEPARRYAACALAGIGSPMLRAVFDYMVEHEAREERWSAAQDVIRRMGAAAAGMAATWQHIATDVQESPAPRIAALRAIEALGAQAATTRTAIDPLARDEDPEIREAARRAIGAIDGVAAATPS</sequence>
<protein>
    <recommendedName>
        <fullName evidence="4">HEAT repeat domain-containing protein</fullName>
    </recommendedName>
</protein>
<proteinExistence type="predicted"/>
<feature type="signal peptide" evidence="1">
    <location>
        <begin position="1"/>
        <end position="19"/>
    </location>
</feature>
<dbReference type="Gene3D" id="1.25.10.10">
    <property type="entry name" value="Leucine-rich Repeat Variant"/>
    <property type="match status" value="1"/>
</dbReference>
<gene>
    <name evidence="2" type="ORF">OD750_008230</name>
</gene>
<evidence type="ECO:0000313" key="2">
    <source>
        <dbReference type="EMBL" id="MDC8012533.1"/>
    </source>
</evidence>
<dbReference type="RefSeq" id="WP_263541106.1">
    <property type="nucleotide sequence ID" value="NZ_JAOVZO020000011.1"/>
</dbReference>
<name>A0A9X3YKP4_9GAMM</name>
<dbReference type="Proteomes" id="UP001139971">
    <property type="component" value="Unassembled WGS sequence"/>
</dbReference>
<reference evidence="2" key="1">
    <citation type="submission" date="2023-02" db="EMBL/GenBank/DDBJ databases">
        <title>Tahibacter soli sp. nov. isolated from soil.</title>
        <authorList>
            <person name="Baek J.H."/>
            <person name="Lee J.K."/>
            <person name="Choi D.G."/>
            <person name="Jeon C.O."/>
        </authorList>
    </citation>
    <scope>NUCLEOTIDE SEQUENCE</scope>
    <source>
        <strain evidence="2">BL</strain>
    </source>
</reference>
<accession>A0A9X3YKP4</accession>
<keyword evidence="3" id="KW-1185">Reference proteome</keyword>
<feature type="chain" id="PRO_5040772663" description="HEAT repeat domain-containing protein" evidence="1">
    <location>
        <begin position="20"/>
        <end position="198"/>
    </location>
</feature>
<evidence type="ECO:0008006" key="4">
    <source>
        <dbReference type="Google" id="ProtNLM"/>
    </source>
</evidence>
<dbReference type="InterPro" id="IPR016024">
    <property type="entry name" value="ARM-type_fold"/>
</dbReference>
<evidence type="ECO:0000313" key="3">
    <source>
        <dbReference type="Proteomes" id="UP001139971"/>
    </source>
</evidence>
<evidence type="ECO:0000256" key="1">
    <source>
        <dbReference type="SAM" id="SignalP"/>
    </source>
</evidence>
<organism evidence="2 3">
    <name type="scientific">Tahibacter soli</name>
    <dbReference type="NCBI Taxonomy" id="2983605"/>
    <lineage>
        <taxon>Bacteria</taxon>
        <taxon>Pseudomonadati</taxon>
        <taxon>Pseudomonadota</taxon>
        <taxon>Gammaproteobacteria</taxon>
        <taxon>Lysobacterales</taxon>
        <taxon>Rhodanobacteraceae</taxon>
        <taxon>Tahibacter</taxon>
    </lineage>
</organism>
<dbReference type="SUPFAM" id="SSF48371">
    <property type="entry name" value="ARM repeat"/>
    <property type="match status" value="1"/>
</dbReference>
<dbReference type="AlphaFoldDB" id="A0A9X3YKP4"/>
<comment type="caution">
    <text evidence="2">The sequence shown here is derived from an EMBL/GenBank/DDBJ whole genome shotgun (WGS) entry which is preliminary data.</text>
</comment>
<dbReference type="InterPro" id="IPR011989">
    <property type="entry name" value="ARM-like"/>
</dbReference>
<dbReference type="EMBL" id="JAOVZO020000011">
    <property type="protein sequence ID" value="MDC8012533.1"/>
    <property type="molecule type" value="Genomic_DNA"/>
</dbReference>
<keyword evidence="1" id="KW-0732">Signal</keyword>